<keyword evidence="1" id="KW-0175">Coiled coil</keyword>
<organism evidence="3 4">
    <name type="scientific">Acer saccharum</name>
    <name type="common">Sugar maple</name>
    <dbReference type="NCBI Taxonomy" id="4024"/>
    <lineage>
        <taxon>Eukaryota</taxon>
        <taxon>Viridiplantae</taxon>
        <taxon>Streptophyta</taxon>
        <taxon>Embryophyta</taxon>
        <taxon>Tracheophyta</taxon>
        <taxon>Spermatophyta</taxon>
        <taxon>Magnoliopsida</taxon>
        <taxon>eudicotyledons</taxon>
        <taxon>Gunneridae</taxon>
        <taxon>Pentapetalae</taxon>
        <taxon>rosids</taxon>
        <taxon>malvids</taxon>
        <taxon>Sapindales</taxon>
        <taxon>Sapindaceae</taxon>
        <taxon>Hippocastanoideae</taxon>
        <taxon>Acereae</taxon>
        <taxon>Acer</taxon>
    </lineage>
</organism>
<feature type="coiled-coil region" evidence="1">
    <location>
        <begin position="1041"/>
        <end position="1075"/>
    </location>
</feature>
<feature type="coiled-coil region" evidence="1">
    <location>
        <begin position="2090"/>
        <end position="2145"/>
    </location>
</feature>
<proteinExistence type="predicted"/>
<sequence>MDKDKNKSRSDLLKAGRKKLQQFREKKDGKGGSSSHGKSSKKSSKSEQHQSDTDAASSAANPTVSSLTEVEDVSNVDSDLQVVDSDLMENSLVPETDGASVDPSSVVITPEESIVDTSLAHDSELPPLQSGVSDNYSTVPKNKESTQIVDAEESRAIPSATLGAPVLEGETKHDDNSGITNLTASSVSVDTAEEVAEMDTVHVKEREKVLPSQKVIPDASLIQSSGDQEADDLGLKKFDRSGEPELEGDGKLVLSDLGGSAATLREADATPATSHQVENQLKDAVAGFPHEEKSGIPFVIYGNDQTEGAQANAENKTVTEMHNQQYMPEDSLMTRGKAHEGSLETEMESSKGPVSNAELGNSGLILPEYCHPDLFERLKEELYLTNFGKDIFHLQLKEMSDMEMEFDHQQQQLVDEISLLRASLNEDQEKKERLAEELAHCRSELQVAASKTGELENQVHSVKVEAHEFSSRAHELQISLERSQRDSSNMSVVLADCKGLVANLQVDNEKLNGTLASMTEDGKKLVEEKESCLHENEKLSLELADCKSIIASLQIENSNLSGTLTSVIEERKKLEEEKESHACEYARISGELTDCKGLVSALQVENANINRSLSLITEEREKIEEDKEYFIRENERLSNELLVLQKKFPSDSEEHTRDGRISSLVLETPSSDDPQVLVVLKAHLEEAEKILQNLEKAIEEMHSEAMSFSRSSGKMAAPGVSKLIQAFESKVQHDELEAEDKSLPEDQSPADPFKLIKEQTGKLRTVLQQLPLDAGESFNVAGTELKIENEALKPNCDNLEVTNIELGVLYEAVKQHACEVEAKNKDFEVQIEALKQEDIILKAEYVELGEKVSGYKSRANELLSQLHDLQRSSDEKTSVMEYQLESLQKEATERALILEQEWESTIAQTSKTMGRLDECIARVSGSAISTRTDDGLDVNSHIGASVNATIKVIEGLQERKEAALEDLETVHGSYKEVNEKLTDLIRKNESASVTLHQIYGDLRKLLIDSCGSVDEIDMNIQAGELVDPLDYANYKTFLEQLKNLLGERLQLQSLNKELNSELMSRTSDIEELNRRSLTLKVIQKLAEDVEGVVNLQNSETDSDITPASHLESLVSLLVQKYNEASEEVSTSRILFSNTIQKLIEDVDGVVNLENTDTDLDLTPALHLELLVSSLVQKYKEASERVSSSREDFSNVIQKLVGDIEGVVILENTEADLDITPALHLELLVSSLVQKYKEASERVSSSTEEFSNTIQKLIGDIEGVVNLHTSESNSDITPALRLELLVSSLVQQYKETSEQVSSSTEEFSNTVQKLIGDIDGVLKMEDTVTNSDITPALRLASLVSSLVQKYKEASEQVNSSTQEFSTTIQKLIGDIEGVVNLGNTENNSDITPALHLESLVSSLVQKYKGVGERVCSSNEEFGSKAMEMKELQEKIQQLNAFKLKHENEILALKESLGQAEEALTVARSELQEKASELGQSDQRVSSVREKLGIAVAKGKALVVQRDNLKQSLAETSKELERCSQELQLKDARLHELETKLKTYTEAGERVESLESELSYIRNSATALRESFLLKDSVLQRIEEILEDLDLPEQFHSRGIIEKVDWLARSAAGNPLPVTEWDQKSSVGGSYSDAWKEDAPPSSSSGDDLRRNYEELQNKFYGLAEQTEMLEQSLMERNHMVQRWEELLDRINMPSHLRSVEPEGRIEWLGTALMEADHDRSSLLQKIDKLENYCGLVTADLEESQKRISELEGDLQAVIHEREHLSERLEILTSDQERILAKAVRFEHENGKLQSEVTDLQEKLAEKVCNEERIQSIEVELHKLEGLVSDALQDPDAKELVSGECGTECLEALLRKLIKHYSALSMVKPVLGSAVDGIQTTEADANLDESGSRDIIITEKPDVAVLRKDLEEAMSNLMHVKEERDVYVEKQQSLICEVEALDRKREELQEQLIQEEQKSASLREKLNVAVRKGKSLVQQRDSLKQTLEELNNEVDRLKSEISLRENALADNEQKIRGLSAYPEMVEALESERVFLRDRLTETEHILQEREHILNSTINALGDIDVGGEVTIDDPVEKLKQVGKLLHDLHASLASSEQELKKSRRAAELLLAELNEVQERNDYLQEELAKAGDELAETSREREVAEAAKFEAVSRFEKLSTVYSEGKQKQYYELMVLKTSVKELKKGFSDVNSLLADVFSKDLEFLHNLEANMESCLKQRDTTDAVGMPILSAYSGITSSNSQNKNLLSMDSWSGLDVPDHLDDGAIVEVCSFVEASLQELKTDVVALKDKLHKHPISLQEKASNLSKVMEILRGEMNLQKKSFEALKRDFTHVESVEREKDMEIVVLRKNIALLYEACNNSIMDIVNKKAELVGNNSVFGERGMSLNPVTSVNGDLPSGGQALFNSEEYIKAIADRLSFTLKDFAVTKSENVEGNLKEMKATIADLQRELQEKDIQKDRICSELVAQIKGAEAAAQSYLQDLQSEKSRVYDMEQQLKVMEEERSLLEQRLKELQDDQATLTELQDRVKSLSDVLPAKDQEIEALMQALDEEEIQMDELKNRIKELEKVLQQKNLDLQNLESSRGKIAKRLSVTVNKFDELHHLSESLLAEVEKLQSQLQDRDAEISFLRQEVTRCTNEVLVASQTSNKRDSDEIQEILSWVDTIISQTGVHDLHLDDKESSQVQCRELLEKKISAIISEFVDQRVAAQSRDAMLQVERGKVQELTHREEVLRKSLREMESQINMLEDVGDSGRENSLTSEILEVEPLMNKWTVPGPSTTSQVRSLRKVNNDQVAIAIDTEHDSSRLEDEDDDKVHGFKSLTTSRIVPRFTRPVTDMIDGLWVSFWCFDKLHWYPVWVEF</sequence>
<dbReference type="PANTHER" id="PTHR43939">
    <property type="entry name" value="COILED-COIL DOMAIN-CONTAINING PROTEIN 158"/>
    <property type="match status" value="1"/>
</dbReference>
<feature type="coiled-coil region" evidence="1">
    <location>
        <begin position="1427"/>
        <end position="1475"/>
    </location>
</feature>
<accession>A0AA39RG04</accession>
<feature type="coiled-coil region" evidence="1">
    <location>
        <begin position="1901"/>
        <end position="2043"/>
    </location>
</feature>
<dbReference type="PANTHER" id="PTHR43939:SF50">
    <property type="entry name" value="NUCLEOPORIN"/>
    <property type="match status" value="1"/>
</dbReference>
<feature type="coiled-coil region" evidence="1">
    <location>
        <begin position="2719"/>
        <end position="2746"/>
    </location>
</feature>
<evidence type="ECO:0000313" key="4">
    <source>
        <dbReference type="Proteomes" id="UP001168877"/>
    </source>
</evidence>
<reference evidence="3" key="1">
    <citation type="journal article" date="2022" name="Plant J.">
        <title>Strategies of tolerance reflected in two North American maple genomes.</title>
        <authorList>
            <person name="McEvoy S.L."/>
            <person name="Sezen U.U."/>
            <person name="Trouern-Trend A."/>
            <person name="McMahon S.M."/>
            <person name="Schaberg P.G."/>
            <person name="Yang J."/>
            <person name="Wegrzyn J.L."/>
            <person name="Swenson N.G."/>
        </authorList>
    </citation>
    <scope>NUCLEOTIDE SEQUENCE</scope>
    <source>
        <strain evidence="3">NS2018</strain>
    </source>
</reference>
<dbReference type="Proteomes" id="UP001168877">
    <property type="component" value="Unassembled WGS sequence"/>
</dbReference>
<feature type="region of interest" description="Disordered" evidence="2">
    <location>
        <begin position="1"/>
        <end position="106"/>
    </location>
</feature>
<feature type="compositionally biased region" description="Low complexity" evidence="2">
    <location>
        <begin position="75"/>
        <end position="85"/>
    </location>
</feature>
<name>A0AA39RG04_ACESA</name>
<evidence type="ECO:0000313" key="3">
    <source>
        <dbReference type="EMBL" id="KAK0572554.1"/>
    </source>
</evidence>
<reference evidence="3" key="2">
    <citation type="submission" date="2023-06" db="EMBL/GenBank/DDBJ databases">
        <authorList>
            <person name="Swenson N.G."/>
            <person name="Wegrzyn J.L."/>
            <person name="Mcevoy S.L."/>
        </authorList>
    </citation>
    <scope>NUCLEOTIDE SEQUENCE</scope>
    <source>
        <strain evidence="3">NS2018</strain>
        <tissue evidence="3">Leaf</tissue>
    </source>
</reference>
<dbReference type="EMBL" id="JAUESC010000388">
    <property type="protein sequence ID" value="KAK0572554.1"/>
    <property type="molecule type" value="Genomic_DNA"/>
</dbReference>
<feature type="compositionally biased region" description="Polar residues" evidence="2">
    <location>
        <begin position="53"/>
        <end position="68"/>
    </location>
</feature>
<feature type="coiled-coil region" evidence="1">
    <location>
        <begin position="1504"/>
        <end position="1545"/>
    </location>
</feature>
<gene>
    <name evidence="3" type="ORF">LWI29_033410</name>
</gene>
<feature type="compositionally biased region" description="Basic and acidic residues" evidence="2">
    <location>
        <begin position="1"/>
        <end position="14"/>
    </location>
</feature>
<evidence type="ECO:0000256" key="2">
    <source>
        <dbReference type="SAM" id="MobiDB-lite"/>
    </source>
</evidence>
<feature type="region of interest" description="Disordered" evidence="2">
    <location>
        <begin position="1616"/>
        <end position="1647"/>
    </location>
</feature>
<feature type="coiled-coil region" evidence="1">
    <location>
        <begin position="501"/>
        <end position="640"/>
    </location>
</feature>
<keyword evidence="4" id="KW-1185">Reference proteome</keyword>
<feature type="coiled-coil region" evidence="1">
    <location>
        <begin position="1739"/>
        <end position="1801"/>
    </location>
</feature>
<feature type="coiled-coil region" evidence="1">
    <location>
        <begin position="417"/>
        <end position="451"/>
    </location>
</feature>
<feature type="region of interest" description="Disordered" evidence="2">
    <location>
        <begin position="123"/>
        <end position="162"/>
    </location>
</feature>
<protein>
    <submittedName>
        <fullName evidence="3">Uncharacterized protein</fullName>
    </submittedName>
</protein>
<evidence type="ECO:0000256" key="1">
    <source>
        <dbReference type="SAM" id="Coils"/>
    </source>
</evidence>
<feature type="compositionally biased region" description="Polar residues" evidence="2">
    <location>
        <begin position="130"/>
        <end position="148"/>
    </location>
</feature>
<comment type="caution">
    <text evidence="3">The sequence shown here is derived from an EMBL/GenBank/DDBJ whole genome shotgun (WGS) entry which is preliminary data.</text>
</comment>
<feature type="coiled-coil region" evidence="1">
    <location>
        <begin position="2427"/>
        <end position="2629"/>
    </location>
</feature>
<dbReference type="SUPFAM" id="SSF57997">
    <property type="entry name" value="Tropomyosin"/>
    <property type="match status" value="2"/>
</dbReference>
<feature type="coiled-coil region" evidence="1">
    <location>
        <begin position="677"/>
        <end position="711"/>
    </location>
</feature>